<dbReference type="InterPro" id="IPR005662">
    <property type="entry name" value="GTPase_Era-like"/>
</dbReference>
<dbReference type="PANTHER" id="PTHR42698">
    <property type="entry name" value="GTPASE ERA"/>
    <property type="match status" value="1"/>
</dbReference>
<dbReference type="InterPro" id="IPR006073">
    <property type="entry name" value="GTP-bd"/>
</dbReference>
<keyword evidence="4" id="KW-1185">Reference proteome</keyword>
<feature type="region of interest" description="Disordered" evidence="1">
    <location>
        <begin position="122"/>
        <end position="339"/>
    </location>
</feature>
<feature type="compositionally biased region" description="Low complexity" evidence="1">
    <location>
        <begin position="130"/>
        <end position="142"/>
    </location>
</feature>
<comment type="caution">
    <text evidence="3">The sequence shown here is derived from an EMBL/GenBank/DDBJ whole genome shotgun (WGS) entry which is preliminary data.</text>
</comment>
<dbReference type="InterPro" id="IPR027417">
    <property type="entry name" value="P-loop_NTPase"/>
</dbReference>
<dbReference type="Gene3D" id="3.40.50.300">
    <property type="entry name" value="P-loop containing nucleotide triphosphate hydrolases"/>
    <property type="match status" value="1"/>
</dbReference>
<feature type="compositionally biased region" description="Acidic residues" evidence="1">
    <location>
        <begin position="173"/>
        <end position="193"/>
    </location>
</feature>
<accession>A0ABN2ZFC2</accession>
<feature type="domain" description="G" evidence="2">
    <location>
        <begin position="405"/>
        <end position="524"/>
    </location>
</feature>
<feature type="region of interest" description="Disordered" evidence="1">
    <location>
        <begin position="792"/>
        <end position="854"/>
    </location>
</feature>
<feature type="compositionally biased region" description="Gly residues" evidence="1">
    <location>
        <begin position="246"/>
        <end position="256"/>
    </location>
</feature>
<feature type="compositionally biased region" description="Low complexity" evidence="1">
    <location>
        <begin position="722"/>
        <end position="731"/>
    </location>
</feature>
<dbReference type="SUPFAM" id="SSF52540">
    <property type="entry name" value="P-loop containing nucleoside triphosphate hydrolases"/>
    <property type="match status" value="1"/>
</dbReference>
<feature type="compositionally biased region" description="Low complexity" evidence="1">
    <location>
        <begin position="277"/>
        <end position="291"/>
    </location>
</feature>
<proteinExistence type="predicted"/>
<reference evidence="3 4" key="1">
    <citation type="journal article" date="2019" name="Int. J. Syst. Evol. Microbiol.">
        <title>The Global Catalogue of Microorganisms (GCM) 10K type strain sequencing project: providing services to taxonomists for standard genome sequencing and annotation.</title>
        <authorList>
            <consortium name="The Broad Institute Genomics Platform"/>
            <consortium name="The Broad Institute Genome Sequencing Center for Infectious Disease"/>
            <person name="Wu L."/>
            <person name="Ma J."/>
        </authorList>
    </citation>
    <scope>NUCLEOTIDE SEQUENCE [LARGE SCALE GENOMIC DNA]</scope>
    <source>
        <strain evidence="3 4">JCM 15481</strain>
    </source>
</reference>
<dbReference type="Proteomes" id="UP001500443">
    <property type="component" value="Unassembled WGS sequence"/>
</dbReference>
<name>A0ABN2ZFC2_9ACTN</name>
<feature type="compositionally biased region" description="Gly residues" evidence="1">
    <location>
        <begin position="698"/>
        <end position="721"/>
    </location>
</feature>
<dbReference type="CDD" id="cd11383">
    <property type="entry name" value="YfjP"/>
    <property type="match status" value="1"/>
</dbReference>
<feature type="compositionally biased region" description="Basic and acidic residues" evidence="1">
    <location>
        <begin position="1"/>
        <end position="15"/>
    </location>
</feature>
<feature type="compositionally biased region" description="Gly residues" evidence="1">
    <location>
        <begin position="832"/>
        <end position="841"/>
    </location>
</feature>
<feature type="compositionally biased region" description="Low complexity" evidence="1">
    <location>
        <begin position="152"/>
        <end position="161"/>
    </location>
</feature>
<dbReference type="EMBL" id="BAAAPF010000232">
    <property type="protein sequence ID" value="GAA2141380.1"/>
    <property type="molecule type" value="Genomic_DNA"/>
</dbReference>
<sequence length="866" mass="85064">MSGVRSEETSGRESAEVPLPIGEATEPVPAAGGADRGAEVAELRGVAGGAGPGARAESDTGTGAGVGEACARGDGADGGDGGDGGAGEDGGFGEDLPSVPAPVGMWDDGLIARRAARWGVRRVRRRAEPAEGAAEAAGSGAEPEGEAADVSGGAVATAAEETGVEEPPRASEPEPESQQEQEQEQEQESGPEPEPDREASPADGVDAGCAGEVAGAAGADGGRREGGVAEMGADDGTDVAAAEPADGGGPGGGSDGAGPVDDGGLTGGGAAGGAGSGAEVTDGGSADGTGDSESKRLLSAWSQEPGAGAGDGDLADAGERGDAYDGDGAAGQGPGGAHADYGADAGMPGGFVPRAEGPLRGRLDALRELVGLSRTRLDGRTLAEAGRVLDEAADRQRLSLDHAVVAIAGATGSGKSSLFNALAGTPLSEVGVRRPTTSQPAACAWRGAGDHAPTLLLERLGLPPRAARPLRDDLGLRGLVLVDLPDHDSAVDEHRARVEQLLRRVDAVIWVVDPEKYADAALHERYLQPLAGYAEVMFVVLNQVDRLPAHAVGQVLDDLRRLLDEDGVALGEHGEPGACVLALSALTGEGVADLRAELVSFIAERRAAERRLTADVDGATARLLDVYVGEGGGGGLDERIRAEFEDRLAEAVGAAATGQAAEQRWLREAEEACGARLAQLWRRRRAARAAGGSADPAGAGGPGGSSGSSGSGGSGGSGDGAADGASAGVGALMPEPRSGEQELVPARAVVEQAVRTVAEEAGAGLPAPWAKAVREAGVRGAEGLADGLMRTAPGGAAGAGEPGADAGAPDGGEPGAGEAAAGESGGDEAPAGGTGAGGGAGATRPGGVPRPRWWSAVGAVQSGLLG</sequence>
<dbReference type="Pfam" id="PF01926">
    <property type="entry name" value="MMR_HSR1"/>
    <property type="match status" value="1"/>
</dbReference>
<organism evidence="3 4">
    <name type="scientific">Streptomyces synnematoformans</name>
    <dbReference type="NCBI Taxonomy" id="415721"/>
    <lineage>
        <taxon>Bacteria</taxon>
        <taxon>Bacillati</taxon>
        <taxon>Actinomycetota</taxon>
        <taxon>Actinomycetes</taxon>
        <taxon>Kitasatosporales</taxon>
        <taxon>Streptomycetaceae</taxon>
        <taxon>Streptomyces</taxon>
    </lineage>
</organism>
<feature type="region of interest" description="Disordered" evidence="1">
    <location>
        <begin position="1"/>
        <end position="105"/>
    </location>
</feature>
<protein>
    <recommendedName>
        <fullName evidence="2">G domain-containing protein</fullName>
    </recommendedName>
</protein>
<gene>
    <name evidence="3" type="ORF">GCM10009802_51890</name>
</gene>
<dbReference type="PANTHER" id="PTHR42698:SF1">
    <property type="entry name" value="GTPASE ERA, MITOCHONDRIAL"/>
    <property type="match status" value="1"/>
</dbReference>
<feature type="region of interest" description="Disordered" evidence="1">
    <location>
        <begin position="689"/>
        <end position="742"/>
    </location>
</feature>
<evidence type="ECO:0000313" key="4">
    <source>
        <dbReference type="Proteomes" id="UP001500443"/>
    </source>
</evidence>
<evidence type="ECO:0000259" key="2">
    <source>
        <dbReference type="Pfam" id="PF01926"/>
    </source>
</evidence>
<feature type="compositionally biased region" description="Gly residues" evidence="1">
    <location>
        <begin position="76"/>
        <end position="90"/>
    </location>
</feature>
<evidence type="ECO:0000313" key="3">
    <source>
        <dbReference type="EMBL" id="GAA2141380.1"/>
    </source>
</evidence>
<feature type="compositionally biased region" description="Gly residues" evidence="1">
    <location>
        <begin position="264"/>
        <end position="276"/>
    </location>
</feature>
<feature type="compositionally biased region" description="Low complexity" evidence="1">
    <location>
        <begin position="202"/>
        <end position="217"/>
    </location>
</feature>
<feature type="compositionally biased region" description="Low complexity" evidence="1">
    <location>
        <begin position="816"/>
        <end position="831"/>
    </location>
</feature>
<evidence type="ECO:0000256" key="1">
    <source>
        <dbReference type="SAM" id="MobiDB-lite"/>
    </source>
</evidence>